<proteinExistence type="predicted"/>
<organism evidence="4 5">
    <name type="scientific">Candidatus Phycosocius spiralis</name>
    <dbReference type="NCBI Taxonomy" id="2815099"/>
    <lineage>
        <taxon>Bacteria</taxon>
        <taxon>Pseudomonadati</taxon>
        <taxon>Pseudomonadota</taxon>
        <taxon>Alphaproteobacteria</taxon>
        <taxon>Caulobacterales</taxon>
        <taxon>Caulobacterales incertae sedis</taxon>
        <taxon>Candidatus Phycosocius</taxon>
    </lineage>
</organism>
<dbReference type="InterPro" id="IPR029063">
    <property type="entry name" value="SAM-dependent_MTases_sf"/>
</dbReference>
<dbReference type="PANTHER" id="PTHR13090">
    <property type="entry name" value="ARGININE-HYDROXYLASE NDUFAF5, MITOCHONDRIAL"/>
    <property type="match status" value="1"/>
</dbReference>
<dbReference type="GO" id="GO:0032259">
    <property type="term" value="P:methylation"/>
    <property type="evidence" value="ECO:0007669"/>
    <property type="project" value="UniProtKB-KW"/>
</dbReference>
<dbReference type="Pfam" id="PF08241">
    <property type="entry name" value="Methyltransf_11"/>
    <property type="match status" value="1"/>
</dbReference>
<reference evidence="4" key="1">
    <citation type="submission" date="2021-05" db="EMBL/GenBank/DDBJ databases">
        <authorList>
            <person name="Tanabe Y."/>
        </authorList>
    </citation>
    <scope>NUCLEOTIDE SEQUENCE</scope>
    <source>
        <strain evidence="4">BOTRYCO-1</strain>
    </source>
</reference>
<dbReference type="InterPro" id="IPR050602">
    <property type="entry name" value="Malonyl-ACP_OMT"/>
</dbReference>
<accession>A0ABQ4PX37</accession>
<dbReference type="SUPFAM" id="SSF53335">
    <property type="entry name" value="S-adenosyl-L-methionine-dependent methyltransferases"/>
    <property type="match status" value="1"/>
</dbReference>
<reference evidence="4" key="2">
    <citation type="journal article" date="2023" name="ISME Commun">
        <title>Characterization of a bloom-associated alphaproteobacterial lineage, 'Candidatus Phycosocius': insights into freshwater algal-bacterial interactions.</title>
        <authorList>
            <person name="Tanabe Y."/>
            <person name="Yamaguchi H."/>
            <person name="Yoshida M."/>
            <person name="Kai A."/>
            <person name="Okazaki Y."/>
        </authorList>
    </citation>
    <scope>NUCLEOTIDE SEQUENCE</scope>
    <source>
        <strain evidence="4">BOTRYCO-1</strain>
    </source>
</reference>
<evidence type="ECO:0000256" key="1">
    <source>
        <dbReference type="ARBA" id="ARBA00022603"/>
    </source>
</evidence>
<sequence>MKTMIPTPLFDRKRLQRQRDRAAKTFASVSFLKERAVYDVCERLDLINRRFEAALDIGSHGGYFGRALKALPDIKDKVGFLAECDLNHAFLSTRTAPAFVADEDHMPLAPLSLDLVISTLVLHWVNDVPGFLAQVRHALRPDGLFLASFLGGRTLQELRLCLAQAEEEVLGTASPRVSPFADAQDGARLLQRAGFALPVADSDLVRVRYKNLFSIFRDLKAMGETAAFTKHESRPLTRTLIARAADIYQADYGDSDGRVGVTFEIITLTGWAPHESQQKPLAPGSAKMRLADALGTREVSAGEKPL</sequence>
<evidence type="ECO:0000259" key="3">
    <source>
        <dbReference type="Pfam" id="PF08241"/>
    </source>
</evidence>
<feature type="domain" description="Methyltransferase type 11" evidence="3">
    <location>
        <begin position="55"/>
        <end position="146"/>
    </location>
</feature>
<dbReference type="Proteomes" id="UP001161064">
    <property type="component" value="Unassembled WGS sequence"/>
</dbReference>
<dbReference type="PANTHER" id="PTHR13090:SF1">
    <property type="entry name" value="ARGININE-HYDROXYLASE NDUFAF5, MITOCHONDRIAL"/>
    <property type="match status" value="1"/>
</dbReference>
<dbReference type="EMBL" id="BPFZ01000010">
    <property type="protein sequence ID" value="GIU67516.1"/>
    <property type="molecule type" value="Genomic_DNA"/>
</dbReference>
<evidence type="ECO:0000313" key="4">
    <source>
        <dbReference type="EMBL" id="GIU67516.1"/>
    </source>
</evidence>
<dbReference type="GO" id="GO:0008168">
    <property type="term" value="F:methyltransferase activity"/>
    <property type="evidence" value="ECO:0007669"/>
    <property type="project" value="UniProtKB-KW"/>
</dbReference>
<comment type="caution">
    <text evidence="4">The sequence shown here is derived from an EMBL/GenBank/DDBJ whole genome shotgun (WGS) entry which is preliminary data.</text>
</comment>
<dbReference type="RefSeq" id="WP_320412726.1">
    <property type="nucleotide sequence ID" value="NZ_BPFZ01000010.1"/>
</dbReference>
<evidence type="ECO:0000313" key="5">
    <source>
        <dbReference type="Proteomes" id="UP001161064"/>
    </source>
</evidence>
<name>A0ABQ4PX37_9PROT</name>
<keyword evidence="2" id="KW-0808">Transferase</keyword>
<evidence type="ECO:0000256" key="2">
    <source>
        <dbReference type="ARBA" id="ARBA00022679"/>
    </source>
</evidence>
<dbReference type="InterPro" id="IPR013216">
    <property type="entry name" value="Methyltransf_11"/>
</dbReference>
<dbReference type="CDD" id="cd02440">
    <property type="entry name" value="AdoMet_MTases"/>
    <property type="match status" value="1"/>
</dbReference>
<keyword evidence="5" id="KW-1185">Reference proteome</keyword>
<keyword evidence="1 4" id="KW-0489">Methyltransferase</keyword>
<protein>
    <submittedName>
        <fullName evidence="4">SAM-dependent methyltransferase</fullName>
    </submittedName>
</protein>
<dbReference type="Gene3D" id="3.40.50.150">
    <property type="entry name" value="Vaccinia Virus protein VP39"/>
    <property type="match status" value="1"/>
</dbReference>
<gene>
    <name evidence="4" type="primary">bioC</name>
    <name evidence="4" type="ORF">PsB1_1670</name>
</gene>